<name>A0A7X1AV42_9BACT</name>
<feature type="transmembrane region" description="Helical" evidence="1">
    <location>
        <begin position="414"/>
        <end position="439"/>
    </location>
</feature>
<dbReference type="AlphaFoldDB" id="A0A7X1AV42"/>
<dbReference type="EMBL" id="JACHVA010000019">
    <property type="protein sequence ID" value="MBC2600434.1"/>
    <property type="molecule type" value="Genomic_DNA"/>
</dbReference>
<dbReference type="InterPro" id="IPR021994">
    <property type="entry name" value="DUF3592"/>
</dbReference>
<keyword evidence="1" id="KW-0472">Membrane</keyword>
<sequence length="569" mass="62399">MSALIKISPPFAQSPMRISLSSSRNGSVGIAGRIFGSLFGLVFASFGFFFLWGGTIQPLLEKSETKNWVEVPATITESTVTGSGDSLKNVIRFEYQYKDYANESDRAHLNPPKLSISEVQRLRDELSVGETTAAYVNPKNPQEAVLFLNAENSVFIGLFSLPFILIGLGVAGFSLFGKSKKAKSQGFSKRPSRGPLGKRNLVLSLFGIPFFAAGAGFCWFGGISPLLKSQEAQDWPEVPCTITESYVESHSSSDGTTYSIEIRFNYEWKGKDYYGENYTFGNTSSSGRPSKKAVVRRYPEGSQSTCFVNPDDPYEAVITTDVGWLPIGLIGFSSIFILVGGGLIVFGFRRKKDPGPNAVLPEEDSFGGPNEVRELKPVTGRIARAAGAVIVAVIWNGISSIPLAIYFSQGNGETMLLIIGLIFAAVGIFLIFTAIRALLALRNPLPIVMVAPGRIQPGTRMILSWKLEGSISRLNNLEVYLEGIEIAQYQRGTNTVTDRNVFFQECLFTSTEKGSFQTGSSEFPFPGNTVPSMKSDHNEILWQLVFIGDVPRWPDLSETYRLPIAPVRR</sequence>
<dbReference type="Proteomes" id="UP000525652">
    <property type="component" value="Unassembled WGS sequence"/>
</dbReference>
<reference evidence="3 4" key="1">
    <citation type="submission" date="2020-07" db="EMBL/GenBank/DDBJ databases">
        <authorList>
            <person name="Feng X."/>
        </authorList>
    </citation>
    <scope>NUCLEOTIDE SEQUENCE [LARGE SCALE GENOMIC DNA]</scope>
    <source>
        <strain evidence="3 4">JCM14086</strain>
    </source>
</reference>
<comment type="caution">
    <text evidence="3">The sequence shown here is derived from an EMBL/GenBank/DDBJ whole genome shotgun (WGS) entry which is preliminary data.</text>
</comment>
<organism evidence="3 4">
    <name type="scientific">Puniceicoccus vermicola</name>
    <dbReference type="NCBI Taxonomy" id="388746"/>
    <lineage>
        <taxon>Bacteria</taxon>
        <taxon>Pseudomonadati</taxon>
        <taxon>Verrucomicrobiota</taxon>
        <taxon>Opitutia</taxon>
        <taxon>Puniceicoccales</taxon>
        <taxon>Puniceicoccaceae</taxon>
        <taxon>Puniceicoccus</taxon>
    </lineage>
</organism>
<keyword evidence="1" id="KW-0812">Transmembrane</keyword>
<proteinExistence type="predicted"/>
<feature type="transmembrane region" description="Helical" evidence="1">
    <location>
        <begin position="154"/>
        <end position="179"/>
    </location>
</feature>
<feature type="domain" description="DUF3592" evidence="2">
    <location>
        <begin position="238"/>
        <end position="321"/>
    </location>
</feature>
<evidence type="ECO:0000313" key="4">
    <source>
        <dbReference type="Proteomes" id="UP000525652"/>
    </source>
</evidence>
<keyword evidence="1" id="KW-1133">Transmembrane helix</keyword>
<evidence type="ECO:0000313" key="3">
    <source>
        <dbReference type="EMBL" id="MBC2600434.1"/>
    </source>
</evidence>
<feature type="transmembrane region" description="Helical" evidence="1">
    <location>
        <begin position="385"/>
        <end position="408"/>
    </location>
</feature>
<feature type="domain" description="DUF3592" evidence="2">
    <location>
        <begin position="71"/>
        <end position="146"/>
    </location>
</feature>
<dbReference type="Pfam" id="PF12158">
    <property type="entry name" value="DUF3592"/>
    <property type="match status" value="2"/>
</dbReference>
<gene>
    <name evidence="3" type="ORF">H5P30_01430</name>
</gene>
<evidence type="ECO:0000259" key="2">
    <source>
        <dbReference type="Pfam" id="PF12158"/>
    </source>
</evidence>
<dbReference type="RefSeq" id="WP_185691183.1">
    <property type="nucleotide sequence ID" value="NZ_JACHVA010000019.1"/>
</dbReference>
<feature type="transmembrane region" description="Helical" evidence="1">
    <location>
        <begin position="200"/>
        <end position="222"/>
    </location>
</feature>
<feature type="transmembrane region" description="Helical" evidence="1">
    <location>
        <begin position="30"/>
        <end position="52"/>
    </location>
</feature>
<feature type="transmembrane region" description="Helical" evidence="1">
    <location>
        <begin position="324"/>
        <end position="348"/>
    </location>
</feature>
<evidence type="ECO:0000256" key="1">
    <source>
        <dbReference type="SAM" id="Phobius"/>
    </source>
</evidence>
<protein>
    <submittedName>
        <fullName evidence="3">DUF3592 domain-containing protein</fullName>
    </submittedName>
</protein>
<keyword evidence="4" id="KW-1185">Reference proteome</keyword>
<accession>A0A7X1AV42</accession>